<organism evidence="2 3">
    <name type="scientific">Saccharothrix hoggarensis</name>
    <dbReference type="NCBI Taxonomy" id="913853"/>
    <lineage>
        <taxon>Bacteria</taxon>
        <taxon>Bacillati</taxon>
        <taxon>Actinomycetota</taxon>
        <taxon>Actinomycetes</taxon>
        <taxon>Pseudonocardiales</taxon>
        <taxon>Pseudonocardiaceae</taxon>
        <taxon>Saccharothrix</taxon>
    </lineage>
</organism>
<dbReference type="EMBL" id="JBHTLK010000012">
    <property type="protein sequence ID" value="MFD1146423.1"/>
    <property type="molecule type" value="Genomic_DNA"/>
</dbReference>
<feature type="transmembrane region" description="Helical" evidence="1">
    <location>
        <begin position="104"/>
        <end position="123"/>
    </location>
</feature>
<evidence type="ECO:0000313" key="3">
    <source>
        <dbReference type="Proteomes" id="UP001597168"/>
    </source>
</evidence>
<gene>
    <name evidence="2" type="ORF">ACFQ3T_04735</name>
</gene>
<reference evidence="3" key="1">
    <citation type="journal article" date="2019" name="Int. J. Syst. Evol. Microbiol.">
        <title>The Global Catalogue of Microorganisms (GCM) 10K type strain sequencing project: providing services to taxonomists for standard genome sequencing and annotation.</title>
        <authorList>
            <consortium name="The Broad Institute Genomics Platform"/>
            <consortium name="The Broad Institute Genome Sequencing Center for Infectious Disease"/>
            <person name="Wu L."/>
            <person name="Ma J."/>
        </authorList>
    </citation>
    <scope>NUCLEOTIDE SEQUENCE [LARGE SCALE GENOMIC DNA]</scope>
    <source>
        <strain evidence="3">CCUG 60214</strain>
    </source>
</reference>
<feature type="transmembrane region" description="Helical" evidence="1">
    <location>
        <begin position="73"/>
        <end position="92"/>
    </location>
</feature>
<sequence>MRRGTRRHGVAAAVGGAVGLGWWLYFRVPEEVCTPTSYGCGFIAVVLLPLLPFVSWLAAWAALRRLRVDRPGITAAAGLLVALLVVAVVTVIDTKRLYTGPDVPGYLSLTAMGALSFLVGALLTHQRVYRE</sequence>
<protein>
    <recommendedName>
        <fullName evidence="4">Secreted protein with PEP-CTERM sorting signal</fullName>
    </recommendedName>
</protein>
<dbReference type="Proteomes" id="UP001597168">
    <property type="component" value="Unassembled WGS sequence"/>
</dbReference>
<evidence type="ECO:0000313" key="2">
    <source>
        <dbReference type="EMBL" id="MFD1146423.1"/>
    </source>
</evidence>
<evidence type="ECO:0008006" key="4">
    <source>
        <dbReference type="Google" id="ProtNLM"/>
    </source>
</evidence>
<name>A0ABW3QF24_9PSEU</name>
<keyword evidence="1" id="KW-0472">Membrane</keyword>
<comment type="caution">
    <text evidence="2">The sequence shown here is derived from an EMBL/GenBank/DDBJ whole genome shotgun (WGS) entry which is preliminary data.</text>
</comment>
<keyword evidence="1" id="KW-1133">Transmembrane helix</keyword>
<dbReference type="RefSeq" id="WP_380720152.1">
    <property type="nucleotide sequence ID" value="NZ_JBHTLK010000012.1"/>
</dbReference>
<evidence type="ECO:0000256" key="1">
    <source>
        <dbReference type="SAM" id="Phobius"/>
    </source>
</evidence>
<feature type="transmembrane region" description="Helical" evidence="1">
    <location>
        <begin position="9"/>
        <end position="26"/>
    </location>
</feature>
<keyword evidence="1" id="KW-0812">Transmembrane</keyword>
<proteinExistence type="predicted"/>
<accession>A0ABW3QF24</accession>
<feature type="transmembrane region" description="Helical" evidence="1">
    <location>
        <begin position="38"/>
        <end position="61"/>
    </location>
</feature>
<keyword evidence="3" id="KW-1185">Reference proteome</keyword>